<keyword evidence="8 10" id="KW-0131">Cell cycle</keyword>
<evidence type="ECO:0000256" key="3">
    <source>
        <dbReference type="ARBA" id="ARBA00022618"/>
    </source>
</evidence>
<evidence type="ECO:0000256" key="1">
    <source>
        <dbReference type="ARBA" id="ARBA00007050"/>
    </source>
</evidence>
<dbReference type="EMBL" id="MBFS01000164">
    <property type="protein sequence ID" value="PVV04070.1"/>
    <property type="molecule type" value="Genomic_DNA"/>
</dbReference>
<dbReference type="AlphaFoldDB" id="A0A2T9ZHN1"/>
<comment type="function">
    <text evidence="10">Acts as a component of the essential kinetochore-associated NDC80 complex, which is required for chromosome segregation and spindle checkpoint activity.</text>
</comment>
<keyword evidence="9 10" id="KW-0137">Centromere</keyword>
<proteinExistence type="inferred from homology"/>
<dbReference type="STRING" id="133381.A0A2T9ZHN1"/>
<evidence type="ECO:0000256" key="11">
    <source>
        <dbReference type="SAM" id="Coils"/>
    </source>
</evidence>
<evidence type="ECO:0000313" key="15">
    <source>
        <dbReference type="Proteomes" id="UP000245609"/>
    </source>
</evidence>
<evidence type="ECO:0000256" key="12">
    <source>
        <dbReference type="SAM" id="MobiDB-lite"/>
    </source>
</evidence>
<feature type="region of interest" description="Disordered" evidence="12">
    <location>
        <begin position="1"/>
        <end position="41"/>
    </location>
</feature>
<feature type="domain" description="Kinetochore protein Ndc80 CH" evidence="13">
    <location>
        <begin position="146"/>
        <end position="276"/>
    </location>
</feature>
<feature type="coiled-coil region" evidence="11">
    <location>
        <begin position="325"/>
        <end position="359"/>
    </location>
</feature>
<dbReference type="OrthoDB" id="7459479at2759"/>
<dbReference type="InterPro" id="IPR038273">
    <property type="entry name" value="Ndc80_sf"/>
</dbReference>
<evidence type="ECO:0000256" key="5">
    <source>
        <dbReference type="ARBA" id="ARBA00022838"/>
    </source>
</evidence>
<sequence length="685" mass="78048">MNARRRTIVDNSINPGARQYGNNHGALQQNMGKPQMQESQRNPVLRAARFSMAPQQNNMGGIADPNSNLNSIKGNSILARRYDSNRMTPGKKFDGGAGFGLPDAGNYGPGSQLRKPAPRPYGQTPATKHPKIGSIDTSRRTTFAGGLMSTVSRIGRAGNDPRPLRDPQFQYEAKLKIINYLGANRFPNDISIKSLESPTNKIIEDIFKFIYGRIDPYFVYGRKIEDDIETILRVIEYPYLDGISKSKLRVLSSSNSWNVVLGFLVWMVELNEIADRMESSRAPDNLFSNPGSKFEERVFYQYLVKAYPIWLNGDEEPGYIEDELSNQFLEQTKNAQEQNQLYEAQLKELQDELDKLLTEKPPLSIENEKKALFESDKEKLLAYCNKIERKQPKLRAAIEKLSADVESESKELDSIMNEIGIVTKVVNEQQISVVEVDKMSSERDRLIKVLDEIEQRANQKQEEIWEKESKIQQTVYEIDDLELKYNENVKALNKLPPENAETQKDIFENLTIKINTSASNPGQICEPNIKSEIEPKLYKVRELLIGESHKMQSQIFAIKQESSQLEDLINETSETLAELNKQAKRHQEMCSELRSSILEESLAPSMEIDNLEKEIFLIEKATAKIENQAKHEHTASKTRFGSITRTYNEHSSSLSKELVDSLDNVLKMQAHVKSRFAQSLKLFNQ</sequence>
<evidence type="ECO:0000256" key="4">
    <source>
        <dbReference type="ARBA" id="ARBA00022776"/>
    </source>
</evidence>
<dbReference type="PANTHER" id="PTHR10643:SF2">
    <property type="entry name" value="KINETOCHORE PROTEIN NDC80 HOMOLOG"/>
    <property type="match status" value="1"/>
</dbReference>
<evidence type="ECO:0000256" key="7">
    <source>
        <dbReference type="ARBA" id="ARBA00023242"/>
    </source>
</evidence>
<evidence type="ECO:0000256" key="2">
    <source>
        <dbReference type="ARBA" id="ARBA00022454"/>
    </source>
</evidence>
<dbReference type="InterPro" id="IPR055260">
    <property type="entry name" value="Ndc80_CH"/>
</dbReference>
<feature type="region of interest" description="Disordered" evidence="12">
    <location>
        <begin position="85"/>
        <end position="137"/>
    </location>
</feature>
<keyword evidence="7 10" id="KW-0539">Nucleus</keyword>
<dbReference type="GO" id="GO:0051301">
    <property type="term" value="P:cell division"/>
    <property type="evidence" value="ECO:0007669"/>
    <property type="project" value="UniProtKB-UniRule"/>
</dbReference>
<dbReference type="Pfam" id="PF03801">
    <property type="entry name" value="Ndc80_HEC"/>
    <property type="match status" value="1"/>
</dbReference>
<comment type="caution">
    <text evidence="14">The sequence shown here is derived from an EMBL/GenBank/DDBJ whole genome shotgun (WGS) entry which is preliminary data.</text>
</comment>
<keyword evidence="2 10" id="KW-0158">Chromosome</keyword>
<evidence type="ECO:0000256" key="8">
    <source>
        <dbReference type="ARBA" id="ARBA00023306"/>
    </source>
</evidence>
<dbReference type="GO" id="GO:0031262">
    <property type="term" value="C:Ndc80 complex"/>
    <property type="evidence" value="ECO:0007669"/>
    <property type="project" value="UniProtKB-UniRule"/>
</dbReference>
<keyword evidence="6 11" id="KW-0175">Coiled coil</keyword>
<dbReference type="PANTHER" id="PTHR10643">
    <property type="entry name" value="KINETOCHORE PROTEIN NDC80"/>
    <property type="match status" value="1"/>
</dbReference>
<name>A0A2T9ZHN1_9FUNG</name>
<evidence type="ECO:0000259" key="13">
    <source>
        <dbReference type="Pfam" id="PF03801"/>
    </source>
</evidence>
<accession>A0A2T9ZHN1</accession>
<dbReference type="InterPro" id="IPR005550">
    <property type="entry name" value="Kinetochore_Ndc80"/>
</dbReference>
<dbReference type="GO" id="GO:0051315">
    <property type="term" value="P:attachment of mitotic spindle microtubules to kinetochore"/>
    <property type="evidence" value="ECO:0007669"/>
    <property type="project" value="UniProtKB-UniRule"/>
</dbReference>
<feature type="coiled-coil region" evidence="11">
    <location>
        <begin position="562"/>
        <end position="628"/>
    </location>
</feature>
<reference evidence="14 15" key="1">
    <citation type="journal article" date="2018" name="MBio">
        <title>Comparative Genomics Reveals the Core Gene Toolbox for the Fungus-Insect Symbiosis.</title>
        <authorList>
            <person name="Wang Y."/>
            <person name="Stata M."/>
            <person name="Wang W."/>
            <person name="Stajich J.E."/>
            <person name="White M.M."/>
            <person name="Moncalvo J.M."/>
        </authorList>
    </citation>
    <scope>NUCLEOTIDE SEQUENCE [LARGE SCALE GENOMIC DNA]</scope>
    <source>
        <strain evidence="14 15">SC-DP-2</strain>
    </source>
</reference>
<dbReference type="GO" id="GO:0005634">
    <property type="term" value="C:nucleus"/>
    <property type="evidence" value="ECO:0007669"/>
    <property type="project" value="UniProtKB-SubCell"/>
</dbReference>
<feature type="compositionally biased region" description="Polar residues" evidence="12">
    <location>
        <begin position="9"/>
        <end position="41"/>
    </location>
</feature>
<evidence type="ECO:0000256" key="10">
    <source>
        <dbReference type="RuleBase" id="RU368072"/>
    </source>
</evidence>
<keyword evidence="4 10" id="KW-0498">Mitosis</keyword>
<gene>
    <name evidence="14" type="ORF">BB560_001429</name>
</gene>
<keyword evidence="5 10" id="KW-0995">Kinetochore</keyword>
<evidence type="ECO:0000313" key="14">
    <source>
        <dbReference type="EMBL" id="PVV04070.1"/>
    </source>
</evidence>
<organism evidence="14 15">
    <name type="scientific">Smittium megazygosporum</name>
    <dbReference type="NCBI Taxonomy" id="133381"/>
    <lineage>
        <taxon>Eukaryota</taxon>
        <taxon>Fungi</taxon>
        <taxon>Fungi incertae sedis</taxon>
        <taxon>Zoopagomycota</taxon>
        <taxon>Kickxellomycotina</taxon>
        <taxon>Harpellomycetes</taxon>
        <taxon>Harpellales</taxon>
        <taxon>Legeriomycetaceae</taxon>
        <taxon>Smittium</taxon>
    </lineage>
</organism>
<protein>
    <recommendedName>
        <fullName evidence="10">Kinetochore protein NDC80</fullName>
    </recommendedName>
</protein>
<feature type="coiled-coil region" evidence="11">
    <location>
        <begin position="398"/>
        <end position="470"/>
    </location>
</feature>
<dbReference type="Gene3D" id="1.10.418.30">
    <property type="entry name" value="Ncd80 complex, Ncd80 subunit"/>
    <property type="match status" value="1"/>
</dbReference>
<evidence type="ECO:0000256" key="6">
    <source>
        <dbReference type="ARBA" id="ARBA00023054"/>
    </source>
</evidence>
<dbReference type="Proteomes" id="UP000245609">
    <property type="component" value="Unassembled WGS sequence"/>
</dbReference>
<keyword evidence="3 10" id="KW-0132">Cell division</keyword>
<comment type="subcellular location">
    <subcellularLocation>
        <location evidence="10">Chromosome</location>
        <location evidence="10">Centromere</location>
        <location evidence="10">Kinetochore</location>
    </subcellularLocation>
    <subcellularLocation>
        <location evidence="10">Nucleus</location>
    </subcellularLocation>
</comment>
<keyword evidence="15" id="KW-1185">Reference proteome</keyword>
<evidence type="ECO:0000256" key="9">
    <source>
        <dbReference type="ARBA" id="ARBA00023328"/>
    </source>
</evidence>
<comment type="subunit">
    <text evidence="10">Component of the NDC80 complex.</text>
</comment>
<comment type="similarity">
    <text evidence="1 10">Belongs to the NDC80/HEC1 family.</text>
</comment>